<dbReference type="Gene3D" id="3.40.50.11660">
    <property type="entry name" value="Glycosyl transferase family 10, C-terminal domain"/>
    <property type="match status" value="1"/>
</dbReference>
<comment type="caution">
    <text evidence="2">The sequence shown here is derived from an EMBL/GenBank/DDBJ whole genome shotgun (WGS) entry which is preliminary data.</text>
</comment>
<organism evidence="2 3">
    <name type="scientific">Pedobacter miscanthi</name>
    <dbReference type="NCBI Taxonomy" id="2259170"/>
    <lineage>
        <taxon>Bacteria</taxon>
        <taxon>Pseudomonadati</taxon>
        <taxon>Bacteroidota</taxon>
        <taxon>Sphingobacteriia</taxon>
        <taxon>Sphingobacteriales</taxon>
        <taxon>Sphingobacteriaceae</taxon>
        <taxon>Pedobacter</taxon>
    </lineage>
</organism>
<reference evidence="2 3" key="1">
    <citation type="submission" date="2018-07" db="EMBL/GenBank/DDBJ databases">
        <title>A draft genome of a endophytic bacteria, a new species of Pedobacter.</title>
        <authorList>
            <person name="Zhang Z.D."/>
            <person name="Chen Z.J."/>
        </authorList>
    </citation>
    <scope>NUCLEOTIDE SEQUENCE [LARGE SCALE GENOMIC DNA]</scope>
    <source>
        <strain evidence="2 3">RS10</strain>
    </source>
</reference>
<gene>
    <name evidence="2" type="ORF">DRW42_03305</name>
</gene>
<proteinExistence type="predicted"/>
<evidence type="ECO:0000259" key="1">
    <source>
        <dbReference type="Pfam" id="PF00852"/>
    </source>
</evidence>
<dbReference type="Proteomes" id="UP000252081">
    <property type="component" value="Unassembled WGS sequence"/>
</dbReference>
<evidence type="ECO:0000313" key="2">
    <source>
        <dbReference type="EMBL" id="RBQ11503.1"/>
    </source>
</evidence>
<accession>A0A366LDE8</accession>
<dbReference type="SUPFAM" id="SSF53756">
    <property type="entry name" value="UDP-Glycosyltransferase/glycogen phosphorylase"/>
    <property type="match status" value="1"/>
</dbReference>
<dbReference type="Pfam" id="PF00852">
    <property type="entry name" value="Glyco_transf_10"/>
    <property type="match status" value="1"/>
</dbReference>
<evidence type="ECO:0000313" key="3">
    <source>
        <dbReference type="Proteomes" id="UP000252081"/>
    </source>
</evidence>
<name>A0A366LDE8_9SPHI</name>
<protein>
    <recommendedName>
        <fullName evidence="1">Fucosyltransferase C-terminal domain-containing protein</fullName>
    </recommendedName>
</protein>
<dbReference type="InterPro" id="IPR055270">
    <property type="entry name" value="Glyco_tran_10_C"/>
</dbReference>
<dbReference type="AlphaFoldDB" id="A0A366LDE8"/>
<sequence length="301" mass="35052">MAGGKPGLNKIKCMKIRLTTFARNDESLRTLISGRYLSGNFRWKDLEFVTDNSYDKMIIFTSPHKNTVDYDPVKCITMLTEPPASPNRVTHSIGRTEKMYLPLPWFPKEILGRTDFEGSGSPIRKNKLLSIITSDLNYLSGHQARLEFVYYLDKMIDEGLDIWGKSHGKIYFSNIDNYRGGIIDKYEGLWPYKYHLACENSFEYGYFTEKIIDPIIAENLCFYDGCMDIESFIDERSFVKINIRRPQESIDTIIRSISDNLWSKSIRYIRAQKKRLLTTLHPMNLIWLAAHEKDLLNICKL</sequence>
<keyword evidence="3" id="KW-1185">Reference proteome</keyword>
<dbReference type="InterPro" id="IPR038577">
    <property type="entry name" value="GT10-like_C_sf"/>
</dbReference>
<dbReference type="EMBL" id="QNQU01000002">
    <property type="protein sequence ID" value="RBQ11503.1"/>
    <property type="molecule type" value="Genomic_DNA"/>
</dbReference>
<feature type="domain" description="Fucosyltransferase C-terminal" evidence="1">
    <location>
        <begin position="124"/>
        <end position="243"/>
    </location>
</feature>